<evidence type="ECO:0000313" key="3">
    <source>
        <dbReference type="Proteomes" id="UP000002007"/>
    </source>
</evidence>
<gene>
    <name evidence="2" type="ordered locus">RSal33209_2895</name>
</gene>
<protein>
    <submittedName>
        <fullName evidence="2">Uncharacterized protein</fullName>
    </submittedName>
</protein>
<organism evidence="2 3">
    <name type="scientific">Renibacterium salmoninarum (strain ATCC 33209 / DSM 20767 / JCM 11484 / NBRC 15589 / NCIMB 2235)</name>
    <dbReference type="NCBI Taxonomy" id="288705"/>
    <lineage>
        <taxon>Bacteria</taxon>
        <taxon>Bacillati</taxon>
        <taxon>Actinomycetota</taxon>
        <taxon>Actinomycetes</taxon>
        <taxon>Micrococcales</taxon>
        <taxon>Micrococcaceae</taxon>
        <taxon>Renibacterium</taxon>
    </lineage>
</organism>
<keyword evidence="1" id="KW-0472">Membrane</keyword>
<keyword evidence="1" id="KW-1133">Transmembrane helix</keyword>
<accession>A9WTU7</accession>
<reference evidence="3" key="1">
    <citation type="journal article" date="2008" name="J. Bacteriol.">
        <title>Genome sequence of the fish pathogen Renibacterium salmoninarum suggests reductive evolution away from an environmental Arthrobacter ancestor.</title>
        <authorList>
            <person name="Wiens G.D."/>
            <person name="Rockey D.D."/>
            <person name="Wu Z."/>
            <person name="Chang J."/>
            <person name="Levy R."/>
            <person name="Crane S."/>
            <person name="Chen D.S."/>
            <person name="Capri G.R."/>
            <person name="Burnett J.R."/>
            <person name="Sudheesh P.S."/>
            <person name="Schipma M.J."/>
            <person name="Burd H."/>
            <person name="Bhattacharyya A."/>
            <person name="Rhodes L.D."/>
            <person name="Kaul R."/>
            <person name="Strom M.S."/>
        </authorList>
    </citation>
    <scope>NUCLEOTIDE SEQUENCE [LARGE SCALE GENOMIC DNA]</scope>
    <source>
        <strain evidence="3">ATCC 33209 / DSM 20767 / JCM 11484 / NBRC 15589 / NCIMB 2235</strain>
    </source>
</reference>
<evidence type="ECO:0000256" key="1">
    <source>
        <dbReference type="SAM" id="Phobius"/>
    </source>
</evidence>
<dbReference type="EMBL" id="CP000910">
    <property type="protein sequence ID" value="ABY24618.1"/>
    <property type="molecule type" value="Genomic_DNA"/>
</dbReference>
<keyword evidence="3" id="KW-1185">Reference proteome</keyword>
<sequence>MYGWIFRTLPGPLWLRIVFALILLVAVLAMLVIWVFPWLSQFNPFTDSTIGLLFLS</sequence>
<dbReference type="STRING" id="288705.RSal33209_2895"/>
<keyword evidence="1" id="KW-0812">Transmembrane</keyword>
<dbReference type="Proteomes" id="UP000002007">
    <property type="component" value="Chromosome"/>
</dbReference>
<dbReference type="KEGG" id="rsa:RSal33209_2895"/>
<proteinExistence type="predicted"/>
<dbReference type="AlphaFoldDB" id="A9WTU7"/>
<feature type="transmembrane region" description="Helical" evidence="1">
    <location>
        <begin position="13"/>
        <end position="36"/>
    </location>
</feature>
<dbReference type="eggNOG" id="ENOG5033BI6">
    <property type="taxonomic scope" value="Bacteria"/>
</dbReference>
<dbReference type="HOGENOM" id="CLU_186178_2_0_11"/>
<evidence type="ECO:0000313" key="2">
    <source>
        <dbReference type="EMBL" id="ABY24618.1"/>
    </source>
</evidence>
<name>A9WTU7_RENSM</name>